<proteinExistence type="predicted"/>
<keyword evidence="4" id="KW-0949">S-adenosyl-L-methionine</keyword>
<dbReference type="Pfam" id="PF05724">
    <property type="entry name" value="TPMT"/>
    <property type="match status" value="1"/>
</dbReference>
<gene>
    <name evidence="5" type="ORF">V0U35_12915</name>
</gene>
<keyword evidence="3" id="KW-0808">Transferase</keyword>
<evidence type="ECO:0000313" key="6">
    <source>
        <dbReference type="Proteomes" id="UP001310692"/>
    </source>
</evidence>
<evidence type="ECO:0000256" key="4">
    <source>
        <dbReference type="ARBA" id="ARBA00022691"/>
    </source>
</evidence>
<evidence type="ECO:0000256" key="1">
    <source>
        <dbReference type="ARBA" id="ARBA00022553"/>
    </source>
</evidence>
<dbReference type="GO" id="GO:0008168">
    <property type="term" value="F:methyltransferase activity"/>
    <property type="evidence" value="ECO:0007669"/>
    <property type="project" value="UniProtKB-KW"/>
</dbReference>
<comment type="caution">
    <text evidence="5">The sequence shown here is derived from an EMBL/GenBank/DDBJ whole genome shotgun (WGS) entry which is preliminary data.</text>
</comment>
<dbReference type="Gene3D" id="3.40.50.150">
    <property type="entry name" value="Vaccinia Virus protein VP39"/>
    <property type="match status" value="1"/>
</dbReference>
<dbReference type="PANTHER" id="PTHR32183:SF6">
    <property type="entry name" value="CYSTEINE SULFINATE DESULFINASE_CYSTEINE DESULFURASE AND RELATED ENZYMES"/>
    <property type="match status" value="1"/>
</dbReference>
<dbReference type="Proteomes" id="UP001310692">
    <property type="component" value="Unassembled WGS sequence"/>
</dbReference>
<dbReference type="InterPro" id="IPR029063">
    <property type="entry name" value="SAM-dependent_MTases_sf"/>
</dbReference>
<reference evidence="5 6" key="1">
    <citation type="submission" date="2024-01" db="EMBL/GenBank/DDBJ databases">
        <title>Hyphobacterium bacterium isolated from marine sediment.</title>
        <authorList>
            <person name="Zhao S."/>
        </authorList>
    </citation>
    <scope>NUCLEOTIDE SEQUENCE [LARGE SCALE GENOMIC DNA]</scope>
    <source>
        <strain evidence="5 6">Y60-23</strain>
    </source>
</reference>
<sequence>MTTDETRSALDWEQRFVEDSTPWERPGLHPAFVDWQASGAFDGLDSVIVPGCGRAPEVAAFADAGIATIAADLSTTAINWQRKRLEECDLTATLFEGDVLAWRPDAPLDGVYEQTFLCAIPPRLRTEYEATVYAWLKPGGQLFALFMQKAERGGPPYGCSLDAMRALFPADRWTWPKTSPASYPHPSLNGKPELAVILERR</sequence>
<dbReference type="GO" id="GO:0032259">
    <property type="term" value="P:methylation"/>
    <property type="evidence" value="ECO:0007669"/>
    <property type="project" value="UniProtKB-KW"/>
</dbReference>
<protein>
    <submittedName>
        <fullName evidence="5">Methyltransferase domain-containing protein</fullName>
    </submittedName>
</protein>
<organism evidence="5 6">
    <name type="scientific">Hyphobacterium marinum</name>
    <dbReference type="NCBI Taxonomy" id="3116574"/>
    <lineage>
        <taxon>Bacteria</taxon>
        <taxon>Pseudomonadati</taxon>
        <taxon>Pseudomonadota</taxon>
        <taxon>Alphaproteobacteria</taxon>
        <taxon>Maricaulales</taxon>
        <taxon>Maricaulaceae</taxon>
        <taxon>Hyphobacterium</taxon>
    </lineage>
</organism>
<keyword evidence="2 5" id="KW-0489">Methyltransferase</keyword>
<dbReference type="EMBL" id="JAZDRO010000006">
    <property type="protein sequence ID" value="MEE2567580.1"/>
    <property type="molecule type" value="Genomic_DNA"/>
</dbReference>
<evidence type="ECO:0000313" key="5">
    <source>
        <dbReference type="EMBL" id="MEE2567580.1"/>
    </source>
</evidence>
<dbReference type="RefSeq" id="WP_330197146.1">
    <property type="nucleotide sequence ID" value="NZ_JAZDRO010000006.1"/>
</dbReference>
<evidence type="ECO:0000256" key="2">
    <source>
        <dbReference type="ARBA" id="ARBA00022603"/>
    </source>
</evidence>
<accession>A0ABU7M2F2</accession>
<keyword evidence="1" id="KW-0597">Phosphoprotein</keyword>
<name>A0ABU7M2F2_9PROT</name>
<keyword evidence="6" id="KW-1185">Reference proteome</keyword>
<dbReference type="InterPro" id="IPR008854">
    <property type="entry name" value="TPMT"/>
</dbReference>
<dbReference type="PANTHER" id="PTHR32183">
    <property type="match status" value="1"/>
</dbReference>
<dbReference type="SUPFAM" id="SSF53335">
    <property type="entry name" value="S-adenosyl-L-methionine-dependent methyltransferases"/>
    <property type="match status" value="1"/>
</dbReference>
<dbReference type="PROSITE" id="PS51585">
    <property type="entry name" value="SAM_MT_TPMT"/>
    <property type="match status" value="1"/>
</dbReference>
<evidence type="ECO:0000256" key="3">
    <source>
        <dbReference type="ARBA" id="ARBA00022679"/>
    </source>
</evidence>